<dbReference type="Proteomes" id="UP000198549">
    <property type="component" value="Chromosome I"/>
</dbReference>
<gene>
    <name evidence="3" type="ORF">BVK86_02100</name>
    <name evidence="2" type="ORF">F7R15_02110</name>
    <name evidence="4" type="ORF">SAMN04490202_5867</name>
</gene>
<evidence type="ECO:0000313" key="3">
    <source>
        <dbReference type="EMBL" id="OLU06175.1"/>
    </source>
</evidence>
<proteinExistence type="predicted"/>
<protein>
    <submittedName>
        <fullName evidence="2 4">Beta-lactamase</fullName>
    </submittedName>
    <submittedName>
        <fullName evidence="3">Serine hydrolase</fullName>
    </submittedName>
</protein>
<dbReference type="SUPFAM" id="SSF56601">
    <property type="entry name" value="beta-lactamase/transpeptidase-like"/>
    <property type="match status" value="1"/>
</dbReference>
<evidence type="ECO:0000313" key="7">
    <source>
        <dbReference type="Proteomes" id="UP000460142"/>
    </source>
</evidence>
<sequence>MLFSLVSNGTLLTPLRPKTKVPWWSFTKTVLSAAALSLVRDGRIGLDDPLPEGPFTLRQLLRHEAGLADYSELADYHAAVARHDTPWPADEMLQRLDASRLRYAPGEGWRYSNVGYLWVARIIERITDLSLEQALTQRVFVPLDLSNAHLAKTRDDLNGVSMGTAATYDPGWVYHGLLVGPLDQAALCLDRVLSGDFLPAPLLQDMQTARVLGGPIAGRPWTAPGYALGLMHGTVASGLTLSGHTGVGPGSNVAVYRGVHAGRSASCAVFHEGSDEGLVEAEAVNHLAASLGVL</sequence>
<reference evidence="2 7" key="4">
    <citation type="submission" date="2019-09" db="EMBL/GenBank/DDBJ databases">
        <title>Draft genome sequences of 48 bacterial type strains from the CCUG.</title>
        <authorList>
            <person name="Tunovic T."/>
            <person name="Pineiro-Iglesias B."/>
            <person name="Unosson C."/>
            <person name="Inganas E."/>
            <person name="Ohlen M."/>
            <person name="Cardew S."/>
            <person name="Jensie-Markopoulos S."/>
            <person name="Salva-Serra F."/>
            <person name="Jaen-Luchoro D."/>
            <person name="Karlsson R."/>
            <person name="Svensson-Stadler L."/>
            <person name="Chun J."/>
            <person name="Moore E."/>
        </authorList>
    </citation>
    <scope>NUCLEOTIDE SEQUENCE [LARGE SCALE GENOMIC DNA]</scope>
    <source>
        <strain evidence="2 7">CCUG 53116</strain>
    </source>
</reference>
<dbReference type="Proteomes" id="UP000186756">
    <property type="component" value="Unassembled WGS sequence"/>
</dbReference>
<dbReference type="GO" id="GO:0016787">
    <property type="term" value="F:hydrolase activity"/>
    <property type="evidence" value="ECO:0007669"/>
    <property type="project" value="UniProtKB-KW"/>
</dbReference>
<dbReference type="Pfam" id="PF00144">
    <property type="entry name" value="Beta-lactamase"/>
    <property type="match status" value="1"/>
</dbReference>
<keyword evidence="3" id="KW-0378">Hydrolase</keyword>
<accession>A0A1H0V4R6</accession>
<evidence type="ECO:0000259" key="1">
    <source>
        <dbReference type="Pfam" id="PF00144"/>
    </source>
</evidence>
<dbReference type="EMBL" id="VZPS01000001">
    <property type="protein sequence ID" value="KAB0488681.1"/>
    <property type="molecule type" value="Genomic_DNA"/>
</dbReference>
<dbReference type="OrthoDB" id="119951at2"/>
<dbReference type="InterPro" id="IPR050789">
    <property type="entry name" value="Diverse_Enzym_Activities"/>
</dbReference>
<feature type="domain" description="Beta-lactamase-related" evidence="1">
    <location>
        <begin position="14"/>
        <end position="257"/>
    </location>
</feature>
<dbReference type="EMBL" id="LT629709">
    <property type="protein sequence ID" value="SDP73410.1"/>
    <property type="molecule type" value="Genomic_DNA"/>
</dbReference>
<dbReference type="Gene3D" id="3.40.710.10">
    <property type="entry name" value="DD-peptidase/beta-lactamase superfamily"/>
    <property type="match status" value="1"/>
</dbReference>
<reference evidence="3" key="3">
    <citation type="submission" date="2017-01" db="EMBL/GenBank/DDBJ databases">
        <authorList>
            <person name="Mah S.A."/>
            <person name="Swanson W.J."/>
            <person name="Moy G.W."/>
            <person name="Vacquier V.D."/>
        </authorList>
    </citation>
    <scope>NUCLEOTIDE SEQUENCE [LARGE SCALE GENOMIC DNA]</scope>
    <source>
        <strain evidence="3">MT1</strain>
    </source>
</reference>
<dbReference type="RefSeq" id="WP_075944833.1">
    <property type="nucleotide sequence ID" value="NZ_LT629709.1"/>
</dbReference>
<evidence type="ECO:0000313" key="2">
    <source>
        <dbReference type="EMBL" id="KAB0488681.1"/>
    </source>
</evidence>
<dbReference type="EMBL" id="MSTQ01000001">
    <property type="protein sequence ID" value="OLU06175.1"/>
    <property type="molecule type" value="Genomic_DNA"/>
</dbReference>
<dbReference type="InterPro" id="IPR001466">
    <property type="entry name" value="Beta-lactam-related"/>
</dbReference>
<dbReference type="Proteomes" id="UP000460142">
    <property type="component" value="Unassembled WGS sequence"/>
</dbReference>
<name>A0A1H0V4R6_PSERE</name>
<reference evidence="5" key="2">
    <citation type="submission" date="2017-01" db="EMBL/GenBank/DDBJ databases">
        <authorList>
            <person name="Poblete-Castro I."/>
        </authorList>
    </citation>
    <scope>NUCLEOTIDE SEQUENCE [LARGE SCALE GENOMIC DNA]</scope>
    <source>
        <strain evidence="5">DSM 18361 / CCUG 53116 / MT1</strain>
    </source>
</reference>
<dbReference type="AlphaFoldDB" id="A0A1H0V4R6"/>
<evidence type="ECO:0000313" key="6">
    <source>
        <dbReference type="Proteomes" id="UP000198549"/>
    </source>
</evidence>
<evidence type="ECO:0000313" key="4">
    <source>
        <dbReference type="EMBL" id="SDP73410.1"/>
    </source>
</evidence>
<reference evidence="4 6" key="1">
    <citation type="submission" date="2016-10" db="EMBL/GenBank/DDBJ databases">
        <authorList>
            <person name="de Groot N.N."/>
        </authorList>
    </citation>
    <scope>NUCLEOTIDE SEQUENCE [LARGE SCALE GENOMIC DNA]</scope>
    <source>
        <strain evidence="4 6">BS3776</strain>
    </source>
</reference>
<keyword evidence="5" id="KW-1185">Reference proteome</keyword>
<dbReference type="InterPro" id="IPR012338">
    <property type="entry name" value="Beta-lactam/transpept-like"/>
</dbReference>
<evidence type="ECO:0000313" key="5">
    <source>
        <dbReference type="Proteomes" id="UP000186756"/>
    </source>
</evidence>
<dbReference type="PANTHER" id="PTHR43283">
    <property type="entry name" value="BETA-LACTAMASE-RELATED"/>
    <property type="match status" value="1"/>
</dbReference>
<organism evidence="4 6">
    <name type="scientific">Pseudomonas reinekei</name>
    <dbReference type="NCBI Taxonomy" id="395598"/>
    <lineage>
        <taxon>Bacteria</taxon>
        <taxon>Pseudomonadati</taxon>
        <taxon>Pseudomonadota</taxon>
        <taxon>Gammaproteobacteria</taxon>
        <taxon>Pseudomonadales</taxon>
        <taxon>Pseudomonadaceae</taxon>
        <taxon>Pseudomonas</taxon>
    </lineage>
</organism>